<proteinExistence type="predicted"/>
<gene>
    <name evidence="3" type="ORF">GCM10009539_78290</name>
</gene>
<dbReference type="InterPro" id="IPR000182">
    <property type="entry name" value="GNAT_dom"/>
</dbReference>
<feature type="compositionally biased region" description="Basic and acidic residues" evidence="1">
    <location>
        <begin position="91"/>
        <end position="100"/>
    </location>
</feature>
<dbReference type="PROSITE" id="PS51186">
    <property type="entry name" value="GNAT"/>
    <property type="match status" value="1"/>
</dbReference>
<evidence type="ECO:0000313" key="4">
    <source>
        <dbReference type="Proteomes" id="UP001500967"/>
    </source>
</evidence>
<organism evidence="3 4">
    <name type="scientific">Cryptosporangium japonicum</name>
    <dbReference type="NCBI Taxonomy" id="80872"/>
    <lineage>
        <taxon>Bacteria</taxon>
        <taxon>Bacillati</taxon>
        <taxon>Actinomycetota</taxon>
        <taxon>Actinomycetes</taxon>
        <taxon>Cryptosporangiales</taxon>
        <taxon>Cryptosporangiaceae</taxon>
        <taxon>Cryptosporangium</taxon>
    </lineage>
</organism>
<dbReference type="InterPro" id="IPR016181">
    <property type="entry name" value="Acyl_CoA_acyltransferase"/>
</dbReference>
<dbReference type="InterPro" id="IPR052523">
    <property type="entry name" value="Trichothecene_AcTrans"/>
</dbReference>
<dbReference type="Pfam" id="PF13508">
    <property type="entry name" value="Acetyltransf_7"/>
    <property type="match status" value="1"/>
</dbReference>
<sequence>MSVIIRPALREEIPACAAIVAAALRDDAVVEAVVPREGGDRLRQLTAFYTAGFLHGAFVSGVVDTARRAEGGPILGVAAWIAPSPHPTEPGPEHPDKNASPEHPSPNPRPEHPRPEHPRPEHPRPEHPRENAGHQHPAAGTKHRLRPTRPHWYLSDIAVVAAARRGGIGSALLAHRLGRISEPAYLEATTPASRRLYQRFGFEVVAALHLTPDGYPVAMLTR</sequence>
<dbReference type="EMBL" id="BAAAGX010000040">
    <property type="protein sequence ID" value="GAA0278794.1"/>
    <property type="molecule type" value="Genomic_DNA"/>
</dbReference>
<dbReference type="PANTHER" id="PTHR42791">
    <property type="entry name" value="GNAT FAMILY ACETYLTRANSFERASE"/>
    <property type="match status" value="1"/>
</dbReference>
<dbReference type="SUPFAM" id="SSF55729">
    <property type="entry name" value="Acyl-CoA N-acyltransferases (Nat)"/>
    <property type="match status" value="1"/>
</dbReference>
<keyword evidence="4" id="KW-1185">Reference proteome</keyword>
<evidence type="ECO:0000256" key="1">
    <source>
        <dbReference type="SAM" id="MobiDB-lite"/>
    </source>
</evidence>
<dbReference type="Proteomes" id="UP001500967">
    <property type="component" value="Unassembled WGS sequence"/>
</dbReference>
<dbReference type="Gene3D" id="3.40.630.30">
    <property type="match status" value="1"/>
</dbReference>
<dbReference type="CDD" id="cd04301">
    <property type="entry name" value="NAT_SF"/>
    <property type="match status" value="1"/>
</dbReference>
<feature type="compositionally biased region" description="Basic and acidic residues" evidence="1">
    <location>
        <begin position="109"/>
        <end position="133"/>
    </location>
</feature>
<dbReference type="PANTHER" id="PTHR42791:SF1">
    <property type="entry name" value="N-ACETYLTRANSFERASE DOMAIN-CONTAINING PROTEIN"/>
    <property type="match status" value="1"/>
</dbReference>
<protein>
    <recommendedName>
        <fullName evidence="2">N-acetyltransferase domain-containing protein</fullName>
    </recommendedName>
</protein>
<feature type="region of interest" description="Disordered" evidence="1">
    <location>
        <begin position="80"/>
        <end position="147"/>
    </location>
</feature>
<evidence type="ECO:0000259" key="2">
    <source>
        <dbReference type="PROSITE" id="PS51186"/>
    </source>
</evidence>
<comment type="caution">
    <text evidence="3">The sequence shown here is derived from an EMBL/GenBank/DDBJ whole genome shotgun (WGS) entry which is preliminary data.</text>
</comment>
<reference evidence="4" key="1">
    <citation type="journal article" date="2019" name="Int. J. Syst. Evol. Microbiol.">
        <title>The Global Catalogue of Microorganisms (GCM) 10K type strain sequencing project: providing services to taxonomists for standard genome sequencing and annotation.</title>
        <authorList>
            <consortium name="The Broad Institute Genomics Platform"/>
            <consortium name="The Broad Institute Genome Sequencing Center for Infectious Disease"/>
            <person name="Wu L."/>
            <person name="Ma J."/>
        </authorList>
    </citation>
    <scope>NUCLEOTIDE SEQUENCE [LARGE SCALE GENOMIC DNA]</scope>
    <source>
        <strain evidence="4">JCM 10425</strain>
    </source>
</reference>
<name>A0ABP3EU49_9ACTN</name>
<feature type="domain" description="N-acetyltransferase" evidence="2">
    <location>
        <begin position="144"/>
        <end position="222"/>
    </location>
</feature>
<evidence type="ECO:0000313" key="3">
    <source>
        <dbReference type="EMBL" id="GAA0278794.1"/>
    </source>
</evidence>
<accession>A0ABP3EU49</accession>
<dbReference type="RefSeq" id="WP_344654024.1">
    <property type="nucleotide sequence ID" value="NZ_BAAAGX010000040.1"/>
</dbReference>